<name>A0ABV8TBD1_9ACTN</name>
<dbReference type="PANTHER" id="PTHR43355:SF2">
    <property type="entry name" value="FLAVIN REDUCTASE (NADPH)"/>
    <property type="match status" value="1"/>
</dbReference>
<dbReference type="SUPFAM" id="SSF51735">
    <property type="entry name" value="NAD(P)-binding Rossmann-fold domains"/>
    <property type="match status" value="1"/>
</dbReference>
<protein>
    <submittedName>
        <fullName evidence="2">NAD(P)-dependent oxidoreductase</fullName>
    </submittedName>
</protein>
<dbReference type="Pfam" id="PF13460">
    <property type="entry name" value="NAD_binding_10"/>
    <property type="match status" value="1"/>
</dbReference>
<organism evidence="2 3">
    <name type="scientific">Streptomyces andamanensis</name>
    <dbReference type="NCBI Taxonomy" id="1565035"/>
    <lineage>
        <taxon>Bacteria</taxon>
        <taxon>Bacillati</taxon>
        <taxon>Actinomycetota</taxon>
        <taxon>Actinomycetes</taxon>
        <taxon>Kitasatosporales</taxon>
        <taxon>Streptomycetaceae</taxon>
        <taxon>Streptomyces</taxon>
    </lineage>
</organism>
<accession>A0ABV8TBD1</accession>
<reference evidence="3" key="1">
    <citation type="journal article" date="2019" name="Int. J. Syst. Evol. Microbiol.">
        <title>The Global Catalogue of Microorganisms (GCM) 10K type strain sequencing project: providing services to taxonomists for standard genome sequencing and annotation.</title>
        <authorList>
            <consortium name="The Broad Institute Genomics Platform"/>
            <consortium name="The Broad Institute Genome Sequencing Center for Infectious Disease"/>
            <person name="Wu L."/>
            <person name="Ma J."/>
        </authorList>
    </citation>
    <scope>NUCLEOTIDE SEQUENCE [LARGE SCALE GENOMIC DNA]</scope>
    <source>
        <strain evidence="3">PCU 347</strain>
    </source>
</reference>
<comment type="caution">
    <text evidence="2">The sequence shown here is derived from an EMBL/GenBank/DDBJ whole genome shotgun (WGS) entry which is preliminary data.</text>
</comment>
<dbReference type="InterPro" id="IPR036291">
    <property type="entry name" value="NAD(P)-bd_dom_sf"/>
</dbReference>
<dbReference type="PANTHER" id="PTHR43355">
    <property type="entry name" value="FLAVIN REDUCTASE (NADPH)"/>
    <property type="match status" value="1"/>
</dbReference>
<dbReference type="InterPro" id="IPR016040">
    <property type="entry name" value="NAD(P)-bd_dom"/>
</dbReference>
<dbReference type="RefSeq" id="WP_381737918.1">
    <property type="nucleotide sequence ID" value="NZ_JBHSDP010000009.1"/>
</dbReference>
<evidence type="ECO:0000259" key="1">
    <source>
        <dbReference type="Pfam" id="PF13460"/>
    </source>
</evidence>
<sequence>MRIAVFGAGGPTGRALLAQALAAGHEVTAVTRRPRAVAAREGLTVTAADARDAEAVADVVAGQDAVLSALGVPPGKGPVTLYSTAARHLTAAVERHGVGRLLVVSSSVLDPGWRPSGAFFFNNVLDPYVNRVIARAAHEDMRRMEDVVRASRTDWTIVRPSGLFDHPGPTPYLLAEDSADGVFTARSDLAASMLAQVSEDRFSRRAMGVATTRVRPSVPRMIWREIRKNAGAGRPEEQGPESSPR</sequence>
<dbReference type="Proteomes" id="UP001595824">
    <property type="component" value="Unassembled WGS sequence"/>
</dbReference>
<dbReference type="Gene3D" id="3.40.50.720">
    <property type="entry name" value="NAD(P)-binding Rossmann-like Domain"/>
    <property type="match status" value="1"/>
</dbReference>
<dbReference type="EMBL" id="JBHSDP010000009">
    <property type="protein sequence ID" value="MFC4327920.1"/>
    <property type="molecule type" value="Genomic_DNA"/>
</dbReference>
<gene>
    <name evidence="2" type="ORF">ACFPC0_08760</name>
</gene>
<dbReference type="InterPro" id="IPR051606">
    <property type="entry name" value="Polyketide_Oxido-like"/>
</dbReference>
<evidence type="ECO:0000313" key="3">
    <source>
        <dbReference type="Proteomes" id="UP001595824"/>
    </source>
</evidence>
<keyword evidence="3" id="KW-1185">Reference proteome</keyword>
<evidence type="ECO:0000313" key="2">
    <source>
        <dbReference type="EMBL" id="MFC4327920.1"/>
    </source>
</evidence>
<proteinExistence type="predicted"/>
<feature type="domain" description="NAD(P)-binding" evidence="1">
    <location>
        <begin position="7"/>
        <end position="199"/>
    </location>
</feature>